<accession>A0A379PNK9</accession>
<dbReference type="GO" id="GO:0004803">
    <property type="term" value="F:transposase activity"/>
    <property type="evidence" value="ECO:0007669"/>
    <property type="project" value="InterPro"/>
</dbReference>
<dbReference type="GO" id="GO:0006313">
    <property type="term" value="P:DNA transposition"/>
    <property type="evidence" value="ECO:0007669"/>
    <property type="project" value="InterPro"/>
</dbReference>
<gene>
    <name evidence="2" type="ORF">NCTC13291_04448</name>
</gene>
<dbReference type="PANTHER" id="PTHR33055:SF16">
    <property type="entry name" value="TRANSPOSASE FOR INSERTION SEQUENCE ELEMENT IS1547"/>
    <property type="match status" value="1"/>
</dbReference>
<proteinExistence type="predicted"/>
<dbReference type="GeneID" id="99631665"/>
<dbReference type="EMBL" id="UGVN01000003">
    <property type="protein sequence ID" value="SUE95560.1"/>
    <property type="molecule type" value="Genomic_DNA"/>
</dbReference>
<dbReference type="Proteomes" id="UP000254919">
    <property type="component" value="Unassembled WGS sequence"/>
</dbReference>
<dbReference type="Pfam" id="PF02371">
    <property type="entry name" value="Transposase_20"/>
    <property type="match status" value="1"/>
</dbReference>
<dbReference type="PANTHER" id="PTHR33055">
    <property type="entry name" value="TRANSPOSASE FOR INSERTION SEQUENCE ELEMENT IS1111A"/>
    <property type="match status" value="1"/>
</dbReference>
<feature type="domain" description="Transposase IS116/IS110/IS902 C-terminal" evidence="1">
    <location>
        <begin position="36"/>
        <end position="120"/>
    </location>
</feature>
<reference evidence="2 3" key="1">
    <citation type="submission" date="2018-06" db="EMBL/GenBank/DDBJ databases">
        <authorList>
            <consortium name="Pathogen Informatics"/>
            <person name="Doyle S."/>
        </authorList>
    </citation>
    <scope>NUCLEOTIDE SEQUENCE [LARGE SCALE GENOMIC DNA]</scope>
    <source>
        <strain evidence="2 3">NCTC13291</strain>
    </source>
</reference>
<dbReference type="AlphaFoldDB" id="A0A379PNK9"/>
<dbReference type="RefSeq" id="WP_202801240.1">
    <property type="nucleotide sequence ID" value="NZ_CBCSHT010000170.1"/>
</dbReference>
<name>A0A379PNK9_9PROT</name>
<dbReference type="InterPro" id="IPR047650">
    <property type="entry name" value="Transpos_IS110"/>
</dbReference>
<dbReference type="GO" id="GO:0003677">
    <property type="term" value="F:DNA binding"/>
    <property type="evidence" value="ECO:0007669"/>
    <property type="project" value="InterPro"/>
</dbReference>
<protein>
    <submittedName>
        <fullName evidence="2">Transposase IS116/IS110/IS902 family</fullName>
    </submittedName>
</protein>
<evidence type="ECO:0000313" key="3">
    <source>
        <dbReference type="Proteomes" id="UP000254919"/>
    </source>
</evidence>
<evidence type="ECO:0000313" key="2">
    <source>
        <dbReference type="EMBL" id="SUE95560.1"/>
    </source>
</evidence>
<dbReference type="InterPro" id="IPR003346">
    <property type="entry name" value="Transposase_20"/>
</dbReference>
<organism evidence="2 3">
    <name type="scientific">Roseomonas mucosa</name>
    <dbReference type="NCBI Taxonomy" id="207340"/>
    <lineage>
        <taxon>Bacteria</taxon>
        <taxon>Pseudomonadati</taxon>
        <taxon>Pseudomonadota</taxon>
        <taxon>Alphaproteobacteria</taxon>
        <taxon>Acetobacterales</taxon>
        <taxon>Roseomonadaceae</taxon>
        <taxon>Roseomonas</taxon>
    </lineage>
</organism>
<sequence length="162" mass="18013">MLIDSLRMLARRWLTLAAEIRELDDALERLVRHQASALMAAPGIAVGTIAEMLIVLGDNPERIRSEAAFAKLCGVCPIPASSGKTTRHRLNRGGNRRANAALHRVAVVRMRSHPETKAYVHRRTAEGKSLREIRRCLKRYIAREIFNSLRTPTAQSAVSNGP</sequence>
<evidence type="ECO:0000259" key="1">
    <source>
        <dbReference type="Pfam" id="PF02371"/>
    </source>
</evidence>